<keyword evidence="7 12" id="KW-0479">Metal-binding</keyword>
<dbReference type="InterPro" id="IPR045051">
    <property type="entry name" value="SBT"/>
</dbReference>
<evidence type="ECO:0000259" key="14">
    <source>
        <dbReference type="PROSITE" id="PS50873"/>
    </source>
</evidence>
<evidence type="ECO:0000256" key="2">
    <source>
        <dbReference type="ARBA" id="ARBA00001970"/>
    </source>
</evidence>
<evidence type="ECO:0000256" key="9">
    <source>
        <dbReference type="ARBA" id="ARBA00022825"/>
    </source>
</evidence>
<keyword evidence="10" id="KW-0560">Oxidoreductase</keyword>
<evidence type="ECO:0000256" key="1">
    <source>
        <dbReference type="ARBA" id="ARBA00000189"/>
    </source>
</evidence>
<evidence type="ECO:0000256" key="7">
    <source>
        <dbReference type="ARBA" id="ARBA00022723"/>
    </source>
</evidence>
<dbReference type="PRINTS" id="PR00461">
    <property type="entry name" value="PLPEROXIDASE"/>
</dbReference>
<keyword evidence="11" id="KW-0408">Iron</keyword>
<feature type="binding site" evidence="12">
    <location>
        <position position="134"/>
    </location>
    <ligand>
        <name>Ca(2+)</name>
        <dbReference type="ChEBI" id="CHEBI:29108"/>
        <label>1</label>
    </ligand>
</feature>
<keyword evidence="4" id="KW-0575">Peroxidase</keyword>
<dbReference type="GO" id="GO:0004252">
    <property type="term" value="F:serine-type endopeptidase activity"/>
    <property type="evidence" value="ECO:0007669"/>
    <property type="project" value="InterPro"/>
</dbReference>
<feature type="non-terminal residue" evidence="16">
    <location>
        <position position="1"/>
    </location>
</feature>
<dbReference type="GO" id="GO:0140825">
    <property type="term" value="F:lactoperoxidase activity"/>
    <property type="evidence" value="ECO:0007669"/>
    <property type="project" value="UniProtKB-EC"/>
</dbReference>
<evidence type="ECO:0000313" key="16">
    <source>
        <dbReference type="EMBL" id="KAH9330592.1"/>
    </source>
</evidence>
<dbReference type="FunFam" id="3.30.70.80:FF:000002">
    <property type="entry name" value="Subtilisin-like protease SBT5.3"/>
    <property type="match status" value="1"/>
</dbReference>
<dbReference type="GO" id="GO:0006508">
    <property type="term" value="P:proteolysis"/>
    <property type="evidence" value="ECO:0007669"/>
    <property type="project" value="UniProtKB-KW"/>
</dbReference>
<dbReference type="Pfam" id="PF00141">
    <property type="entry name" value="peroxidase"/>
    <property type="match status" value="1"/>
</dbReference>
<comment type="caution">
    <text evidence="16">The sequence shown here is derived from an EMBL/GenBank/DDBJ whole genome shotgun (WGS) entry which is preliminary data.</text>
</comment>
<evidence type="ECO:0000256" key="5">
    <source>
        <dbReference type="ARBA" id="ARBA00022617"/>
    </source>
</evidence>
<sequence length="198" mass="21542">SYVVYLGGQHEDFLEPESVTNSHHELLLSTLGSKEAATDSIFYSYKSFNGFAADLEEEHAAAISKLPGVVSVFLNREHKLHTTRSWGFLGLEDGDPKSETEEIPSFSLWRKAGFGKDVIVANLDTGKNYPLLNGCDASVLLDGSSSGPGEQDASPNLTLRPKYFQMIDDIKSHVDKACGLTVSCTDSIALAAHDFVTR</sequence>
<dbReference type="GO" id="GO:0006979">
    <property type="term" value="P:response to oxidative stress"/>
    <property type="evidence" value="ECO:0007669"/>
    <property type="project" value="InterPro"/>
</dbReference>
<dbReference type="AlphaFoldDB" id="A0AA38LRA3"/>
<evidence type="ECO:0000256" key="10">
    <source>
        <dbReference type="ARBA" id="ARBA00023002"/>
    </source>
</evidence>
<evidence type="ECO:0000256" key="12">
    <source>
        <dbReference type="PIRSR" id="PIRSR600823-3"/>
    </source>
</evidence>
<dbReference type="InterPro" id="IPR010259">
    <property type="entry name" value="S8pro/Inhibitor_I9"/>
</dbReference>
<dbReference type="GO" id="GO:0046872">
    <property type="term" value="F:metal ion binding"/>
    <property type="evidence" value="ECO:0007669"/>
    <property type="project" value="UniProtKB-KW"/>
</dbReference>
<evidence type="ECO:0000256" key="11">
    <source>
        <dbReference type="ARBA" id="ARBA00023004"/>
    </source>
</evidence>
<dbReference type="Proteomes" id="UP000824469">
    <property type="component" value="Unassembled WGS sequence"/>
</dbReference>
<comment type="cofactor">
    <cofactor evidence="12">
        <name>Ca(2+)</name>
        <dbReference type="ChEBI" id="CHEBI:29108"/>
    </cofactor>
    <text evidence="12">Binds 2 calcium ions per subunit.</text>
</comment>
<keyword evidence="17" id="KW-1185">Reference proteome</keyword>
<keyword evidence="8" id="KW-0732">Signal</keyword>
<reference evidence="16 17" key="1">
    <citation type="journal article" date="2021" name="Nat. Plants">
        <title>The Taxus genome provides insights into paclitaxel biosynthesis.</title>
        <authorList>
            <person name="Xiong X."/>
            <person name="Gou J."/>
            <person name="Liao Q."/>
            <person name="Li Y."/>
            <person name="Zhou Q."/>
            <person name="Bi G."/>
            <person name="Li C."/>
            <person name="Du R."/>
            <person name="Wang X."/>
            <person name="Sun T."/>
            <person name="Guo L."/>
            <person name="Liang H."/>
            <person name="Lu P."/>
            <person name="Wu Y."/>
            <person name="Zhang Z."/>
            <person name="Ro D.K."/>
            <person name="Shang Y."/>
            <person name="Huang S."/>
            <person name="Yan J."/>
        </authorList>
    </citation>
    <scope>NUCLEOTIDE SEQUENCE [LARGE SCALE GENOMIC DNA]</scope>
    <source>
        <strain evidence="16">Ta-2019</strain>
    </source>
</reference>
<keyword evidence="9" id="KW-0720">Serine protease</keyword>
<dbReference type="SUPFAM" id="SSF52743">
    <property type="entry name" value="Subtilisin-like"/>
    <property type="match status" value="1"/>
</dbReference>
<dbReference type="PANTHER" id="PTHR10795">
    <property type="entry name" value="PROPROTEIN CONVERTASE SUBTILISIN/KEXIN"/>
    <property type="match status" value="1"/>
</dbReference>
<dbReference type="InterPro" id="IPR036852">
    <property type="entry name" value="Peptidase_S8/S53_dom_sf"/>
</dbReference>
<organism evidence="16 17">
    <name type="scientific">Taxus chinensis</name>
    <name type="common">Chinese yew</name>
    <name type="synonym">Taxus wallichiana var. chinensis</name>
    <dbReference type="NCBI Taxonomy" id="29808"/>
    <lineage>
        <taxon>Eukaryota</taxon>
        <taxon>Viridiplantae</taxon>
        <taxon>Streptophyta</taxon>
        <taxon>Embryophyta</taxon>
        <taxon>Tracheophyta</taxon>
        <taxon>Spermatophyta</taxon>
        <taxon>Pinopsida</taxon>
        <taxon>Pinidae</taxon>
        <taxon>Conifers II</taxon>
        <taxon>Cupressales</taxon>
        <taxon>Taxaceae</taxon>
        <taxon>Taxus</taxon>
    </lineage>
</organism>
<feature type="domain" description="Plant heme peroxidase family profile" evidence="14">
    <location>
        <begin position="131"/>
        <end position="198"/>
    </location>
</feature>
<feature type="non-terminal residue" evidence="16">
    <location>
        <position position="198"/>
    </location>
</feature>
<feature type="binding site" evidence="12">
    <location>
        <position position="150"/>
    </location>
    <ligand>
        <name>Ca(2+)</name>
        <dbReference type="ChEBI" id="CHEBI:29108"/>
        <label>1</label>
    </ligand>
</feature>
<dbReference type="InterPro" id="IPR037045">
    <property type="entry name" value="S8pro/Inhibitor_I9_sf"/>
</dbReference>
<protein>
    <recommendedName>
        <fullName evidence="14">Plant heme peroxidase family profile domain-containing protein</fullName>
    </recommendedName>
</protein>
<comment type="similarity">
    <text evidence="3">Belongs to the peptidase S8 family.</text>
</comment>
<dbReference type="Gene3D" id="3.30.70.80">
    <property type="entry name" value="Peptidase S8 propeptide/proteinase inhibitor I9"/>
    <property type="match status" value="1"/>
</dbReference>
<dbReference type="InterPro" id="IPR010255">
    <property type="entry name" value="Haem_peroxidase_sf"/>
</dbReference>
<comment type="cofactor">
    <cofactor evidence="2">
        <name>heme b</name>
        <dbReference type="ChEBI" id="CHEBI:60344"/>
    </cofactor>
</comment>
<dbReference type="InterPro" id="IPR000823">
    <property type="entry name" value="Peroxidase_pln"/>
</dbReference>
<dbReference type="PROSITE" id="PS50873">
    <property type="entry name" value="PEROXIDASE_4"/>
    <property type="match status" value="1"/>
</dbReference>
<name>A0AA38LRA3_TAXCH</name>
<dbReference type="GO" id="GO:0020037">
    <property type="term" value="F:heme binding"/>
    <property type="evidence" value="ECO:0007669"/>
    <property type="project" value="InterPro"/>
</dbReference>
<comment type="similarity">
    <text evidence="13">Belongs to the peroxidase family.</text>
</comment>
<feature type="binding site" evidence="12">
    <location>
        <position position="138"/>
    </location>
    <ligand>
        <name>Ca(2+)</name>
        <dbReference type="ChEBI" id="CHEBI:29108"/>
        <label>1</label>
    </ligand>
</feature>
<dbReference type="Pfam" id="PF05922">
    <property type="entry name" value="Inhibitor_I9"/>
    <property type="match status" value="1"/>
</dbReference>
<evidence type="ECO:0000313" key="17">
    <source>
        <dbReference type="Proteomes" id="UP000824469"/>
    </source>
</evidence>
<gene>
    <name evidence="16" type="ORF">KI387_002700</name>
    <name evidence="15" type="ORF">KI387_028830</name>
</gene>
<evidence type="ECO:0000256" key="3">
    <source>
        <dbReference type="ARBA" id="ARBA00011073"/>
    </source>
</evidence>
<evidence type="ECO:0000313" key="15">
    <source>
        <dbReference type="EMBL" id="KAH9297148.1"/>
    </source>
</evidence>
<evidence type="ECO:0000256" key="6">
    <source>
        <dbReference type="ARBA" id="ARBA00022670"/>
    </source>
</evidence>
<proteinExistence type="inferred from homology"/>
<feature type="binding site" evidence="12">
    <location>
        <position position="136"/>
    </location>
    <ligand>
        <name>Ca(2+)</name>
        <dbReference type="ChEBI" id="CHEBI:29108"/>
        <label>1</label>
    </ligand>
</feature>
<accession>A0AA38LRA3</accession>
<dbReference type="SUPFAM" id="SSF48113">
    <property type="entry name" value="Heme-dependent peroxidases"/>
    <property type="match status" value="1"/>
</dbReference>
<evidence type="ECO:0000256" key="4">
    <source>
        <dbReference type="ARBA" id="ARBA00022559"/>
    </source>
</evidence>
<comment type="catalytic activity">
    <reaction evidence="1">
        <text>2 a phenolic donor + H2O2 = 2 a phenolic radical donor + 2 H2O</text>
        <dbReference type="Rhea" id="RHEA:56136"/>
        <dbReference type="ChEBI" id="CHEBI:15377"/>
        <dbReference type="ChEBI" id="CHEBI:16240"/>
        <dbReference type="ChEBI" id="CHEBI:139520"/>
        <dbReference type="ChEBI" id="CHEBI:139521"/>
        <dbReference type="EC" id="1.11.1.7"/>
    </reaction>
</comment>
<evidence type="ECO:0000256" key="8">
    <source>
        <dbReference type="ARBA" id="ARBA00022729"/>
    </source>
</evidence>
<keyword evidence="12" id="KW-0106">Calcium</keyword>
<evidence type="ECO:0000256" key="13">
    <source>
        <dbReference type="RuleBase" id="RU004241"/>
    </source>
</evidence>
<keyword evidence="5" id="KW-0349">Heme</keyword>
<dbReference type="EMBL" id="JAHRHJ020000001">
    <property type="protein sequence ID" value="KAH9330592.1"/>
    <property type="molecule type" value="Genomic_DNA"/>
</dbReference>
<dbReference type="InterPro" id="IPR002016">
    <property type="entry name" value="Haem_peroxidase"/>
</dbReference>
<dbReference type="EMBL" id="JAHRHJ020000010">
    <property type="protein sequence ID" value="KAH9297148.1"/>
    <property type="molecule type" value="Genomic_DNA"/>
</dbReference>
<keyword evidence="9" id="KW-0378">Hydrolase</keyword>
<keyword evidence="6" id="KW-0645">Protease</keyword>
<dbReference type="Gene3D" id="1.10.520.10">
    <property type="match status" value="1"/>
</dbReference>